<dbReference type="SUPFAM" id="SSF54001">
    <property type="entry name" value="Cysteine proteinases"/>
    <property type="match status" value="1"/>
</dbReference>
<dbReference type="Proteomes" id="UP000198806">
    <property type="component" value="Unassembled WGS sequence"/>
</dbReference>
<protein>
    <submittedName>
        <fullName evidence="2">Uncharacterized protein YycO</fullName>
    </submittedName>
</protein>
<dbReference type="InterPro" id="IPR038765">
    <property type="entry name" value="Papain-like_cys_pep_sf"/>
</dbReference>
<evidence type="ECO:0000313" key="3">
    <source>
        <dbReference type="Proteomes" id="UP000198806"/>
    </source>
</evidence>
<dbReference type="InterPro" id="IPR024453">
    <property type="entry name" value="Peptidase_C92"/>
</dbReference>
<evidence type="ECO:0000313" key="2">
    <source>
        <dbReference type="EMBL" id="SFO28598.1"/>
    </source>
</evidence>
<organism evidence="2 3">
    <name type="scientific">Anaerocolumna aminovalerica</name>
    <dbReference type="NCBI Taxonomy" id="1527"/>
    <lineage>
        <taxon>Bacteria</taxon>
        <taxon>Bacillati</taxon>
        <taxon>Bacillota</taxon>
        <taxon>Clostridia</taxon>
        <taxon>Lachnospirales</taxon>
        <taxon>Lachnospiraceae</taxon>
        <taxon>Anaerocolumna</taxon>
    </lineage>
</organism>
<sequence>MKKFRRLLSVIVIVAMFASMSIMVSAEQDALDGFKNLPYSDSIVYTPDGKVDGAYYENLQQKLINEFTYKNKNSITKSVLQREMQLSATHNTIPGDVYVSFTGTTSGIDFALVGHASLVETSGGVWCISSWPEKDGHVNGVQYEYNYWPGRNKIYGLRVTEGTSASRAAAVKAARDYVNTSPRIPYNWNFLNKFTTSSFYCSQLVWRCWKTAGIDIDRFPYDTVVSPAELTGSNMTVLFYVND</sequence>
<dbReference type="RefSeq" id="WP_091686784.1">
    <property type="nucleotide sequence ID" value="NZ_BAABFM010000020.1"/>
</dbReference>
<gene>
    <name evidence="2" type="ORF">SAMN04489757_11658</name>
</gene>
<evidence type="ECO:0000256" key="1">
    <source>
        <dbReference type="SAM" id="SignalP"/>
    </source>
</evidence>
<dbReference type="STRING" id="1527.SAMN04489757_11658"/>
<dbReference type="OrthoDB" id="1708048at2"/>
<reference evidence="2 3" key="1">
    <citation type="submission" date="2016-10" db="EMBL/GenBank/DDBJ databases">
        <authorList>
            <person name="de Groot N.N."/>
        </authorList>
    </citation>
    <scope>NUCLEOTIDE SEQUENCE [LARGE SCALE GENOMIC DNA]</scope>
    <source>
        <strain evidence="2 3">DSM 1283</strain>
    </source>
</reference>
<keyword evidence="3" id="KW-1185">Reference proteome</keyword>
<feature type="chain" id="PRO_5011636165" evidence="1">
    <location>
        <begin position="27"/>
        <end position="243"/>
    </location>
</feature>
<dbReference type="Pfam" id="PF05708">
    <property type="entry name" value="Peptidase_C92"/>
    <property type="match status" value="1"/>
</dbReference>
<keyword evidence="1" id="KW-0732">Signal</keyword>
<accession>A0A1I5FXQ3</accession>
<dbReference type="AlphaFoldDB" id="A0A1I5FXQ3"/>
<name>A0A1I5FXQ3_9FIRM</name>
<dbReference type="EMBL" id="FOWD01000016">
    <property type="protein sequence ID" value="SFO28598.1"/>
    <property type="molecule type" value="Genomic_DNA"/>
</dbReference>
<feature type="signal peptide" evidence="1">
    <location>
        <begin position="1"/>
        <end position="26"/>
    </location>
</feature>
<proteinExistence type="predicted"/>
<dbReference type="Gene3D" id="3.90.1720.10">
    <property type="entry name" value="endopeptidase domain like (from Nostoc punctiforme)"/>
    <property type="match status" value="1"/>
</dbReference>